<evidence type="ECO:0000313" key="5">
    <source>
        <dbReference type="EMBL" id="KAK9736660.1"/>
    </source>
</evidence>
<evidence type="ECO:0000256" key="1">
    <source>
        <dbReference type="PROSITE-ProRule" id="PRU00042"/>
    </source>
</evidence>
<dbReference type="Gene3D" id="3.30.160.60">
    <property type="entry name" value="Classic Zinc Finger"/>
    <property type="match status" value="1"/>
</dbReference>
<keyword evidence="1 5" id="KW-0863">Zinc-finger</keyword>
<organism evidence="5 6">
    <name type="scientific">Popillia japonica</name>
    <name type="common">Japanese beetle</name>
    <dbReference type="NCBI Taxonomy" id="7064"/>
    <lineage>
        <taxon>Eukaryota</taxon>
        <taxon>Metazoa</taxon>
        <taxon>Ecdysozoa</taxon>
        <taxon>Arthropoda</taxon>
        <taxon>Hexapoda</taxon>
        <taxon>Insecta</taxon>
        <taxon>Pterygota</taxon>
        <taxon>Neoptera</taxon>
        <taxon>Endopterygota</taxon>
        <taxon>Coleoptera</taxon>
        <taxon>Polyphaga</taxon>
        <taxon>Scarabaeiformia</taxon>
        <taxon>Scarabaeidae</taxon>
        <taxon>Rutelinae</taxon>
        <taxon>Popillia</taxon>
    </lineage>
</organism>
<name>A0AAW1LQS8_POPJA</name>
<feature type="domain" description="C2H2-type" evidence="3">
    <location>
        <begin position="198"/>
        <end position="220"/>
    </location>
</feature>
<accession>A0AAW1LQS8</accession>
<gene>
    <name evidence="5" type="ORF">QE152_g11341</name>
</gene>
<dbReference type="InterPro" id="IPR036236">
    <property type="entry name" value="Znf_C2H2_sf"/>
</dbReference>
<dbReference type="AlphaFoldDB" id="A0AAW1LQS8"/>
<dbReference type="EMBL" id="JASPKY010000110">
    <property type="protein sequence ID" value="KAK9736660.1"/>
    <property type="molecule type" value="Genomic_DNA"/>
</dbReference>
<sequence>MLEVCRLCLGNKNLLDIFDCEPRNIVRLIKCISLATGIEIHEDDKISKCICYTCVQITVMFYKYRQKALANDRILKEYTEEQLQSLPHLNEEDTLNNDLLNLLKTNPEISDCVQKYQKPFTDKHHFQRPATQLQDPPFKLNKSTEKIAVNKVPSDTAVKRTADESIRLRSNEVINKKLTFNQSSTASLLERIDEETVFSCGYCNRMFTSRRNLKLHQRVYRFCSVCNGVFRNDTALKRHQQEVCFKMMAVNMPHVLLNRIDENMQSSLNQKLQNPNPTIEDEIIEPKHEILDELITYLEQDSGNNSESDPFLELLLPKQIKREKNDITVKTEQDLEQSFMETLNQMNKELVLKEEYETDHDAAIGPLIADQATLVDCQYELKPKEFKHIKCIFNKYKQASRVDATTLTKPHIDICYSFKNRVTLQKLGPLLKYCRIPIDLRVGSTRLNCNGFSKKSSKRTSRILYCWKGEEVMTTRKLKLNKR</sequence>
<feature type="binding site" evidence="2">
    <location>
        <position position="51"/>
    </location>
    <ligand>
        <name>Zn(2+)</name>
        <dbReference type="ChEBI" id="CHEBI:29105"/>
    </ligand>
</feature>
<dbReference type="SMART" id="SM00868">
    <property type="entry name" value="zf-AD"/>
    <property type="match status" value="1"/>
</dbReference>
<keyword evidence="6" id="KW-1185">Reference proteome</keyword>
<dbReference type="InterPro" id="IPR012934">
    <property type="entry name" value="Znf_AD"/>
</dbReference>
<dbReference type="SUPFAM" id="SSF57716">
    <property type="entry name" value="Glucocorticoid receptor-like (DNA-binding domain)"/>
    <property type="match status" value="1"/>
</dbReference>
<dbReference type="SUPFAM" id="SSF57667">
    <property type="entry name" value="beta-beta-alpha zinc fingers"/>
    <property type="match status" value="1"/>
</dbReference>
<feature type="binding site" evidence="2">
    <location>
        <position position="5"/>
    </location>
    <ligand>
        <name>Zn(2+)</name>
        <dbReference type="ChEBI" id="CHEBI:29105"/>
    </ligand>
</feature>
<feature type="domain" description="ZAD" evidence="4">
    <location>
        <begin position="3"/>
        <end position="78"/>
    </location>
</feature>
<dbReference type="PROSITE" id="PS50157">
    <property type="entry name" value="ZINC_FINGER_C2H2_2"/>
    <property type="match status" value="1"/>
</dbReference>
<dbReference type="GO" id="GO:0008270">
    <property type="term" value="F:zinc ion binding"/>
    <property type="evidence" value="ECO:0007669"/>
    <property type="project" value="UniProtKB-UniRule"/>
</dbReference>
<evidence type="ECO:0000259" key="4">
    <source>
        <dbReference type="PROSITE" id="PS51915"/>
    </source>
</evidence>
<dbReference type="InterPro" id="IPR013087">
    <property type="entry name" value="Znf_C2H2_type"/>
</dbReference>
<comment type="caution">
    <text evidence="5">The sequence shown here is derived from an EMBL/GenBank/DDBJ whole genome shotgun (WGS) entry which is preliminary data.</text>
</comment>
<dbReference type="Gene3D" id="3.40.1800.20">
    <property type="match status" value="1"/>
</dbReference>
<evidence type="ECO:0000256" key="2">
    <source>
        <dbReference type="PROSITE-ProRule" id="PRU01263"/>
    </source>
</evidence>
<feature type="binding site" evidence="2">
    <location>
        <position position="54"/>
    </location>
    <ligand>
        <name>Zn(2+)</name>
        <dbReference type="ChEBI" id="CHEBI:29105"/>
    </ligand>
</feature>
<keyword evidence="2" id="KW-0479">Metal-binding</keyword>
<protein>
    <submittedName>
        <fullName evidence="5">Zinc-finger associated domain (Zf-AD)</fullName>
    </submittedName>
</protein>
<keyword evidence="2" id="KW-0862">Zinc</keyword>
<evidence type="ECO:0000313" key="6">
    <source>
        <dbReference type="Proteomes" id="UP001458880"/>
    </source>
</evidence>
<evidence type="ECO:0000259" key="3">
    <source>
        <dbReference type="PROSITE" id="PS50157"/>
    </source>
</evidence>
<dbReference type="Proteomes" id="UP001458880">
    <property type="component" value="Unassembled WGS sequence"/>
</dbReference>
<feature type="binding site" evidence="2">
    <location>
        <position position="8"/>
    </location>
    <ligand>
        <name>Zn(2+)</name>
        <dbReference type="ChEBI" id="CHEBI:29105"/>
    </ligand>
</feature>
<dbReference type="Pfam" id="PF00096">
    <property type="entry name" value="zf-C2H2"/>
    <property type="match status" value="1"/>
</dbReference>
<reference evidence="5 6" key="1">
    <citation type="journal article" date="2024" name="BMC Genomics">
        <title>De novo assembly and annotation of Popillia japonica's genome with initial clues to its potential as an invasive pest.</title>
        <authorList>
            <person name="Cucini C."/>
            <person name="Boschi S."/>
            <person name="Funari R."/>
            <person name="Cardaioli E."/>
            <person name="Iannotti N."/>
            <person name="Marturano G."/>
            <person name="Paoli F."/>
            <person name="Bruttini M."/>
            <person name="Carapelli A."/>
            <person name="Frati F."/>
            <person name="Nardi F."/>
        </authorList>
    </citation>
    <scope>NUCLEOTIDE SEQUENCE [LARGE SCALE GENOMIC DNA]</scope>
    <source>
        <strain evidence="5">DMR45628</strain>
    </source>
</reference>
<proteinExistence type="predicted"/>
<dbReference type="GO" id="GO:0005634">
    <property type="term" value="C:nucleus"/>
    <property type="evidence" value="ECO:0007669"/>
    <property type="project" value="InterPro"/>
</dbReference>
<dbReference type="PROSITE" id="PS51915">
    <property type="entry name" value="ZAD"/>
    <property type="match status" value="1"/>
</dbReference>
<dbReference type="Pfam" id="PF07776">
    <property type="entry name" value="zf-AD"/>
    <property type="match status" value="1"/>
</dbReference>